<dbReference type="GO" id="GO:0007219">
    <property type="term" value="P:Notch signaling pathway"/>
    <property type="evidence" value="ECO:0007669"/>
    <property type="project" value="InterPro"/>
</dbReference>
<evidence type="ECO:0000256" key="4">
    <source>
        <dbReference type="SAM" id="MobiDB-lite"/>
    </source>
</evidence>
<dbReference type="InterPro" id="IPR046370">
    <property type="entry name" value="MAML_N_sf"/>
</dbReference>
<comment type="similarity">
    <text evidence="2">Belongs to the mastermind family.</text>
</comment>
<keyword evidence="7" id="KW-1185">Reference proteome</keyword>
<sequence>MGDFPYSKKRDVYDRLKRRFEVYRHHHRNRSDYYDNTINNIHEQQSLETLNHRQRWLDSKAKKASKQSKASRESAGNQGNLIVSIGAYFTGT</sequence>
<accession>A0A8W8LBI6</accession>
<proteinExistence type="inferred from homology"/>
<evidence type="ECO:0000313" key="6">
    <source>
        <dbReference type="EnsemblMetazoa" id="G27252.4:cds"/>
    </source>
</evidence>
<dbReference type="GO" id="GO:0003713">
    <property type="term" value="F:transcription coactivator activity"/>
    <property type="evidence" value="ECO:0007669"/>
    <property type="project" value="InterPro"/>
</dbReference>
<protein>
    <recommendedName>
        <fullName evidence="5">Neurogenic mastermind-like N-terminal domain-containing protein</fullName>
    </recommendedName>
</protein>
<organism evidence="6 7">
    <name type="scientific">Magallana gigas</name>
    <name type="common">Pacific oyster</name>
    <name type="synonym">Crassostrea gigas</name>
    <dbReference type="NCBI Taxonomy" id="29159"/>
    <lineage>
        <taxon>Eukaryota</taxon>
        <taxon>Metazoa</taxon>
        <taxon>Spiralia</taxon>
        <taxon>Lophotrochozoa</taxon>
        <taxon>Mollusca</taxon>
        <taxon>Bivalvia</taxon>
        <taxon>Autobranchia</taxon>
        <taxon>Pteriomorphia</taxon>
        <taxon>Ostreida</taxon>
        <taxon>Ostreoidea</taxon>
        <taxon>Ostreidae</taxon>
        <taxon>Magallana</taxon>
    </lineage>
</organism>
<keyword evidence="3" id="KW-0539">Nucleus</keyword>
<evidence type="ECO:0000259" key="5">
    <source>
        <dbReference type="SMART" id="SM01275"/>
    </source>
</evidence>
<evidence type="ECO:0000256" key="1">
    <source>
        <dbReference type="ARBA" id="ARBA00004123"/>
    </source>
</evidence>
<reference evidence="6" key="1">
    <citation type="submission" date="2022-08" db="UniProtKB">
        <authorList>
            <consortium name="EnsemblMetazoa"/>
        </authorList>
    </citation>
    <scope>IDENTIFICATION</scope>
    <source>
        <strain evidence="6">05x7-T-G4-1.051#20</strain>
    </source>
</reference>
<dbReference type="AlphaFoldDB" id="A0A8W8LBI6"/>
<dbReference type="GO" id="GO:0045944">
    <property type="term" value="P:positive regulation of transcription by RNA polymerase II"/>
    <property type="evidence" value="ECO:0007669"/>
    <property type="project" value="InterPro"/>
</dbReference>
<dbReference type="GO" id="GO:0016607">
    <property type="term" value="C:nuclear speck"/>
    <property type="evidence" value="ECO:0007669"/>
    <property type="project" value="InterPro"/>
</dbReference>
<evidence type="ECO:0000313" key="7">
    <source>
        <dbReference type="Proteomes" id="UP000005408"/>
    </source>
</evidence>
<dbReference type="Pfam" id="PF09596">
    <property type="entry name" value="MamL-1"/>
    <property type="match status" value="1"/>
</dbReference>
<feature type="region of interest" description="Disordered" evidence="4">
    <location>
        <begin position="58"/>
        <end position="77"/>
    </location>
</feature>
<comment type="subcellular location">
    <subcellularLocation>
        <location evidence="1">Nucleus</location>
    </subcellularLocation>
</comment>
<dbReference type="EnsemblMetazoa" id="G27252.4">
    <property type="protein sequence ID" value="G27252.4:cds"/>
    <property type="gene ID" value="G27252"/>
</dbReference>
<evidence type="ECO:0000256" key="2">
    <source>
        <dbReference type="ARBA" id="ARBA00008081"/>
    </source>
</evidence>
<dbReference type="Gene3D" id="6.10.250.970">
    <property type="match status" value="1"/>
</dbReference>
<name>A0A8W8LBI6_MAGGI</name>
<dbReference type="Proteomes" id="UP000005408">
    <property type="component" value="Unassembled WGS sequence"/>
</dbReference>
<dbReference type="InterPro" id="IPR019082">
    <property type="entry name" value="Mastermind-like_N"/>
</dbReference>
<feature type="domain" description="Neurogenic mastermind-like N-terminal" evidence="5">
    <location>
        <begin position="7"/>
        <end position="66"/>
    </location>
</feature>
<evidence type="ECO:0000256" key="3">
    <source>
        <dbReference type="ARBA" id="ARBA00023242"/>
    </source>
</evidence>
<dbReference type="SMART" id="SM01275">
    <property type="entry name" value="MamL-1"/>
    <property type="match status" value="1"/>
</dbReference>